<keyword evidence="1" id="KW-0255">Endonuclease</keyword>
<protein>
    <submittedName>
        <fullName evidence="1">HNH endonuclease</fullName>
    </submittedName>
</protein>
<dbReference type="Proteomes" id="UP000658720">
    <property type="component" value="Unassembled WGS sequence"/>
</dbReference>
<keyword evidence="2" id="KW-1185">Reference proteome</keyword>
<dbReference type="EMBL" id="JADEVV010000070">
    <property type="protein sequence ID" value="MBE9255559.1"/>
    <property type="molecule type" value="Genomic_DNA"/>
</dbReference>
<proteinExistence type="predicted"/>
<keyword evidence="1" id="KW-0378">Hydrolase</keyword>
<keyword evidence="1" id="KW-0540">Nuclease</keyword>
<evidence type="ECO:0000313" key="1">
    <source>
        <dbReference type="EMBL" id="MBE9255559.1"/>
    </source>
</evidence>
<accession>A0ABR9VW27</accession>
<name>A0ABR9VW27_9SYNC</name>
<gene>
    <name evidence="1" type="ORF">IQ217_17305</name>
</gene>
<organism evidence="1 2">
    <name type="scientific">Synechocystis salina LEGE 00031</name>
    <dbReference type="NCBI Taxonomy" id="1828736"/>
    <lineage>
        <taxon>Bacteria</taxon>
        <taxon>Bacillati</taxon>
        <taxon>Cyanobacteriota</taxon>
        <taxon>Cyanophyceae</taxon>
        <taxon>Synechococcales</taxon>
        <taxon>Merismopediaceae</taxon>
        <taxon>Synechocystis</taxon>
    </lineage>
</organism>
<evidence type="ECO:0000313" key="2">
    <source>
        <dbReference type="Proteomes" id="UP000658720"/>
    </source>
</evidence>
<reference evidence="1 2" key="1">
    <citation type="submission" date="2020-10" db="EMBL/GenBank/DDBJ databases">
        <authorList>
            <person name="Castelo-Branco R."/>
            <person name="Eusebio N."/>
            <person name="Adriana R."/>
            <person name="Vieira A."/>
            <person name="Brugerolle De Fraissinette N."/>
            <person name="Rezende De Castro R."/>
            <person name="Schneider M.P."/>
            <person name="Vasconcelos V."/>
            <person name="Leao P.N."/>
        </authorList>
    </citation>
    <scope>NUCLEOTIDE SEQUENCE [LARGE SCALE GENOMIC DNA]</scope>
    <source>
        <strain evidence="1 2">LEGE 00031</strain>
    </source>
</reference>
<sequence length="246" mass="29045">MTRTLPPVFRAQTANRRKRDRHGSMLALCKSVAEVKLFGYLDFTSWQVNKDGYFFLIRENKSEFFELLEKTGFFEFHETNTSKNSVYQHQVSKFLASGYKIYGRGYYARKGEVEIHHLDSNQQNNDPRNLRYVSPGLNYFIARSLRFPYTGEISNCITETREEAKEMLLLSLKRTLNYRGRELTQEQLDFLLKLRLEQAQSILNEWYRADNKYNNIVNIKVEQFSLTTTRETLLAKTKTNESPIFL</sequence>
<dbReference type="GO" id="GO:0004519">
    <property type="term" value="F:endonuclease activity"/>
    <property type="evidence" value="ECO:0007669"/>
    <property type="project" value="UniProtKB-KW"/>
</dbReference>
<comment type="caution">
    <text evidence="1">The sequence shown here is derived from an EMBL/GenBank/DDBJ whole genome shotgun (WGS) entry which is preliminary data.</text>
</comment>